<dbReference type="GO" id="GO:0003697">
    <property type="term" value="F:single-stranded DNA binding"/>
    <property type="evidence" value="ECO:0007669"/>
    <property type="project" value="TreeGrafter"/>
</dbReference>
<feature type="coiled-coil region" evidence="10">
    <location>
        <begin position="253"/>
        <end position="357"/>
    </location>
</feature>
<dbReference type="OrthoDB" id="10254973at2759"/>
<evidence type="ECO:0000256" key="5">
    <source>
        <dbReference type="ARBA" id="ARBA00022454"/>
    </source>
</evidence>
<evidence type="ECO:0000256" key="2">
    <source>
        <dbReference type="ARBA" id="ARBA00004286"/>
    </source>
</evidence>
<keyword evidence="8 10" id="KW-0175">Coiled coil</keyword>
<proteinExistence type="inferred from homology"/>
<evidence type="ECO:0000256" key="7">
    <source>
        <dbReference type="ARBA" id="ARBA00022840"/>
    </source>
</evidence>
<dbReference type="GO" id="GO:0030915">
    <property type="term" value="C:Smc5-Smc6 complex"/>
    <property type="evidence" value="ECO:0007669"/>
    <property type="project" value="TreeGrafter"/>
</dbReference>
<keyword evidence="5" id="KW-0158">Chromosome</keyword>
<sequence length="1134" mass="128380">MPGILHNGRKRPALDISDDEDEQSDYASSASAGSKRARRVRDASDSPLPSIGPHGSHPRTQAGQANVANAYAEDVFQPGSLVRVKLKNFVTYTAAEFHLGPSLNMVIGPNGTGKSTLVCAICLGLGWGSEHLGRAKELGAFVKHGASEAEIEIELAAGPGMGKNPIVQRVIRKEDNKSQFVLNGKRVAQNAVTSMARGYSIQIDNLCQFLPQDRVVEFAKMSDVDRLRETQRAAAPPHMVEWHDQLKALRTEEKGLETRQQNEKNHLEKLEKQQNATRADVERWHQREGLLKKSKCLKKVKPIIEIRLRKNALNQAKEDLRTAKRELEQLKTDVEPVRQAQADMETYRHQIEQVTKLRKNRVEMIKTQADKLVTKIDKDMQAVLDFADEVKGEVNSKKGREQDIVRINAAITGLERQRQEQPVEYDANIYEQRKTDLRAQISAASNRLVEKESAHEGLRSRAHGLNKDNQDVMQKRRALDTQSGQQASALMKLSRDTAKAWEWIGKNKDSLSLKGDIYGPPILECSLTDPRYAQAVESQFRKGDFIAITCTNGDDQMLLANRLLSKHGGLGLHDVYFRTSSKPLSAYQPPVAPENLPQYGFEGLIRDYIQGPDAVLAMLCENAQLHQIAFASRPISDGQHAAVSNSGIRKWVSGRDIYKITVRREYNASSTSVTQLRKAQWFIDQPVTSEEKRVLDERLKELQQEGAELKENFQISKQEIAELRQEIQERKSERDEVQADQSRMQKAVAEWAALPGKIAQKQAQLDASMKQNAETNNRIRAIKARSREASLRLVTLTLDYAKAVTQLRTFHEALVEAEIRLIEAKSESNALKHENSDILQKLEAKQKDIQQLDHRNRTLRQEYERMVKHTQQDIESLTEEEREIVREYRELPSLEALEQEVDAVSARLEMMAEGNPGAIKAYEKREDEINKTKEKLEQHSAKLEDAKQQISDIRAQWEPELDALIGKISDAFAHNFQQIGCAGEVAVYKDEEDFDNWSIQISVRFREGETLSVLNSHRQSGGERAVSTIFYLMALQDLAQSPFRVVDEINQGMDPRNERMVHERMVDIACQERTSQYFLVTPKLLSGLKFHPKMKVHVINSGEHIPDVKTVKGGWDLKNMAKIALRSRKGVEVA</sequence>
<dbReference type="AlphaFoldDB" id="A0A9W8Y904"/>
<dbReference type="FunFam" id="3.40.50.300:FF:001301">
    <property type="entry name" value="Structural maintenance of chromosomes 5"/>
    <property type="match status" value="1"/>
</dbReference>
<dbReference type="InterPro" id="IPR038729">
    <property type="entry name" value="Rad50/SbcC_AAA"/>
</dbReference>
<evidence type="ECO:0000256" key="11">
    <source>
        <dbReference type="SAM" id="MobiDB-lite"/>
    </source>
</evidence>
<protein>
    <recommendedName>
        <fullName evidence="4">Structural maintenance of chromosomes protein 5</fullName>
    </recommendedName>
</protein>
<evidence type="ECO:0000256" key="1">
    <source>
        <dbReference type="ARBA" id="ARBA00004123"/>
    </source>
</evidence>
<dbReference type="SUPFAM" id="SSF52540">
    <property type="entry name" value="P-loop containing nucleoside triphosphate hydrolases"/>
    <property type="match status" value="2"/>
</dbReference>
<organism evidence="13 14">
    <name type="scientific">Neocucurbitaria cava</name>
    <dbReference type="NCBI Taxonomy" id="798079"/>
    <lineage>
        <taxon>Eukaryota</taxon>
        <taxon>Fungi</taxon>
        <taxon>Dikarya</taxon>
        <taxon>Ascomycota</taxon>
        <taxon>Pezizomycotina</taxon>
        <taxon>Dothideomycetes</taxon>
        <taxon>Pleosporomycetidae</taxon>
        <taxon>Pleosporales</taxon>
        <taxon>Pleosporineae</taxon>
        <taxon>Cucurbitariaceae</taxon>
        <taxon>Neocucurbitaria</taxon>
    </lineage>
</organism>
<dbReference type="Proteomes" id="UP001140560">
    <property type="component" value="Unassembled WGS sequence"/>
</dbReference>
<comment type="caution">
    <text evidence="13">The sequence shown here is derived from an EMBL/GenBank/DDBJ whole genome shotgun (WGS) entry which is preliminary data.</text>
</comment>
<accession>A0A9W8Y904</accession>
<dbReference type="PANTHER" id="PTHR45916">
    <property type="entry name" value="STRUCTURAL MAINTENANCE OF CHROMOSOMES PROTEIN 5"/>
    <property type="match status" value="1"/>
</dbReference>
<feature type="coiled-coil region" evidence="10">
    <location>
        <begin position="814"/>
        <end position="956"/>
    </location>
</feature>
<evidence type="ECO:0000259" key="12">
    <source>
        <dbReference type="Pfam" id="PF13476"/>
    </source>
</evidence>
<dbReference type="InterPro" id="IPR027417">
    <property type="entry name" value="P-loop_NTPase"/>
</dbReference>
<evidence type="ECO:0000256" key="10">
    <source>
        <dbReference type="SAM" id="Coils"/>
    </source>
</evidence>
<comment type="similarity">
    <text evidence="3">Belongs to the SMC family. SMC5 subfamily.</text>
</comment>
<dbReference type="GO" id="GO:0016887">
    <property type="term" value="F:ATP hydrolysis activity"/>
    <property type="evidence" value="ECO:0007669"/>
    <property type="project" value="InterPro"/>
</dbReference>
<feature type="domain" description="Rad50/SbcC-type AAA" evidence="12">
    <location>
        <begin position="83"/>
        <end position="328"/>
    </location>
</feature>
<keyword evidence="14" id="KW-1185">Reference proteome</keyword>
<keyword evidence="9" id="KW-0539">Nucleus</keyword>
<keyword evidence="6" id="KW-0547">Nucleotide-binding</keyword>
<dbReference type="EMBL" id="JAPEUY010000010">
    <property type="protein sequence ID" value="KAJ4369068.1"/>
    <property type="molecule type" value="Genomic_DNA"/>
</dbReference>
<feature type="coiled-coil region" evidence="10">
    <location>
        <begin position="692"/>
        <end position="785"/>
    </location>
</feature>
<comment type="subcellular location">
    <subcellularLocation>
        <location evidence="2">Chromosome</location>
    </subcellularLocation>
    <subcellularLocation>
        <location evidence="1">Nucleus</location>
    </subcellularLocation>
</comment>
<dbReference type="GO" id="GO:0005634">
    <property type="term" value="C:nucleus"/>
    <property type="evidence" value="ECO:0007669"/>
    <property type="project" value="UniProtKB-SubCell"/>
</dbReference>
<gene>
    <name evidence="13" type="primary">SMC5</name>
    <name evidence="13" type="ORF">N0V83_006151</name>
</gene>
<name>A0A9W8Y904_9PLEO</name>
<dbReference type="GO" id="GO:0005524">
    <property type="term" value="F:ATP binding"/>
    <property type="evidence" value="ECO:0007669"/>
    <property type="project" value="UniProtKB-KW"/>
</dbReference>
<dbReference type="GO" id="GO:0000724">
    <property type="term" value="P:double-strand break repair via homologous recombination"/>
    <property type="evidence" value="ECO:0007669"/>
    <property type="project" value="TreeGrafter"/>
</dbReference>
<evidence type="ECO:0000256" key="8">
    <source>
        <dbReference type="ARBA" id="ARBA00023054"/>
    </source>
</evidence>
<evidence type="ECO:0000313" key="14">
    <source>
        <dbReference type="Proteomes" id="UP001140560"/>
    </source>
</evidence>
<evidence type="ECO:0000256" key="9">
    <source>
        <dbReference type="ARBA" id="ARBA00023242"/>
    </source>
</evidence>
<evidence type="ECO:0000256" key="3">
    <source>
        <dbReference type="ARBA" id="ARBA00010171"/>
    </source>
</evidence>
<feature type="region of interest" description="Disordered" evidence="11">
    <location>
        <begin position="452"/>
        <end position="472"/>
    </location>
</feature>
<reference evidence="13" key="1">
    <citation type="submission" date="2022-10" db="EMBL/GenBank/DDBJ databases">
        <title>Tapping the CABI collections for fungal endophytes: first genome assemblies for Collariella, Neodidymelliopsis, Ascochyta clinopodiicola, Didymella pomorum, Didymosphaeria variabile, Neocosmospora piperis and Neocucurbitaria cava.</title>
        <authorList>
            <person name="Hill R."/>
        </authorList>
    </citation>
    <scope>NUCLEOTIDE SEQUENCE</scope>
    <source>
        <strain evidence="13">IMI 356814</strain>
    </source>
</reference>
<dbReference type="Gene3D" id="3.40.50.300">
    <property type="entry name" value="P-loop containing nucleotide triphosphate hydrolases"/>
    <property type="match status" value="2"/>
</dbReference>
<feature type="region of interest" description="Disordered" evidence="11">
    <location>
        <begin position="1"/>
        <end position="61"/>
    </location>
</feature>
<dbReference type="PANTHER" id="PTHR45916:SF1">
    <property type="entry name" value="STRUCTURAL MAINTENANCE OF CHROMOSOMES PROTEIN 5"/>
    <property type="match status" value="1"/>
</dbReference>
<evidence type="ECO:0000256" key="4">
    <source>
        <dbReference type="ARBA" id="ARBA00018687"/>
    </source>
</evidence>
<evidence type="ECO:0000313" key="13">
    <source>
        <dbReference type="EMBL" id="KAJ4369068.1"/>
    </source>
</evidence>
<evidence type="ECO:0000256" key="6">
    <source>
        <dbReference type="ARBA" id="ARBA00022741"/>
    </source>
</evidence>
<keyword evidence="7" id="KW-0067">ATP-binding</keyword>
<dbReference type="Pfam" id="PF13476">
    <property type="entry name" value="AAA_23"/>
    <property type="match status" value="1"/>
</dbReference>